<proteinExistence type="predicted"/>
<dbReference type="SUPFAM" id="SSF111384">
    <property type="entry name" value="OmpH-like"/>
    <property type="match status" value="1"/>
</dbReference>
<accession>A0A3B0XCK7</accession>
<reference evidence="3" key="1">
    <citation type="submission" date="2018-06" db="EMBL/GenBank/DDBJ databases">
        <authorList>
            <person name="Zhirakovskaya E."/>
        </authorList>
    </citation>
    <scope>NUCLEOTIDE SEQUENCE</scope>
</reference>
<organism evidence="3">
    <name type="scientific">hydrothermal vent metagenome</name>
    <dbReference type="NCBI Taxonomy" id="652676"/>
    <lineage>
        <taxon>unclassified sequences</taxon>
        <taxon>metagenomes</taxon>
        <taxon>ecological metagenomes</taxon>
    </lineage>
</organism>
<dbReference type="AlphaFoldDB" id="A0A3B0XCK7"/>
<feature type="compositionally biased region" description="Polar residues" evidence="2">
    <location>
        <begin position="178"/>
        <end position="196"/>
    </location>
</feature>
<dbReference type="SMART" id="SM00935">
    <property type="entry name" value="OmpH"/>
    <property type="match status" value="1"/>
</dbReference>
<evidence type="ECO:0000313" key="3">
    <source>
        <dbReference type="EMBL" id="VAW62310.1"/>
    </source>
</evidence>
<dbReference type="Pfam" id="PF03938">
    <property type="entry name" value="OmpH"/>
    <property type="match status" value="1"/>
</dbReference>
<feature type="coiled-coil region" evidence="1">
    <location>
        <begin position="42"/>
        <end position="117"/>
    </location>
</feature>
<dbReference type="InterPro" id="IPR024930">
    <property type="entry name" value="Skp_dom_sf"/>
</dbReference>
<evidence type="ECO:0008006" key="4">
    <source>
        <dbReference type="Google" id="ProtNLM"/>
    </source>
</evidence>
<evidence type="ECO:0000256" key="1">
    <source>
        <dbReference type="SAM" id="Coils"/>
    </source>
</evidence>
<dbReference type="PROSITE" id="PS51257">
    <property type="entry name" value="PROKAR_LIPOPROTEIN"/>
    <property type="match status" value="1"/>
</dbReference>
<dbReference type="EMBL" id="UOFH01000213">
    <property type="protein sequence ID" value="VAW62310.1"/>
    <property type="molecule type" value="Genomic_DNA"/>
</dbReference>
<feature type="region of interest" description="Disordered" evidence="2">
    <location>
        <begin position="176"/>
        <end position="196"/>
    </location>
</feature>
<protein>
    <recommendedName>
        <fullName evidence="4">Outer membrane protein H</fullName>
    </recommendedName>
</protein>
<name>A0A3B0XCK7_9ZZZZ</name>
<keyword evidence="1" id="KW-0175">Coiled coil</keyword>
<evidence type="ECO:0000256" key="2">
    <source>
        <dbReference type="SAM" id="MobiDB-lite"/>
    </source>
</evidence>
<dbReference type="Gene3D" id="3.30.910.20">
    <property type="entry name" value="Skp domain"/>
    <property type="match status" value="1"/>
</dbReference>
<gene>
    <name evidence="3" type="ORF">MNBD_GAMMA08-1944</name>
</gene>
<dbReference type="GO" id="GO:0051082">
    <property type="term" value="F:unfolded protein binding"/>
    <property type="evidence" value="ECO:0007669"/>
    <property type="project" value="InterPro"/>
</dbReference>
<sequence length="196" mass="21753">MFKKPISLVYVFLFFSLAGLSLTGCDNFQSTSNTVILDLDAIAKATGQADIITQQIEQANNELNSQLTNISNQLNEQLADEKKKIGKKPSKKDQQELQQLSIQANQKMQQAKNIAAQKSQQYKVALVQQLRKKIQPIAESIAREKGADIVTAVNNSTIWFNPEVDITDEIIAEMRAQPVTTNTQKGSVENTESAEK</sequence>
<dbReference type="InterPro" id="IPR005632">
    <property type="entry name" value="Chaperone_Skp"/>
</dbReference>